<dbReference type="InterPro" id="IPR046346">
    <property type="entry name" value="Aminoacid_DH-like_N_sf"/>
</dbReference>
<name>A0A7G1HSA4_9BACT</name>
<gene>
    <name evidence="13" type="ORF">Cop2CBH44_09680</name>
</gene>
<dbReference type="AlphaFoldDB" id="A0A7G1HSA4"/>
<dbReference type="Proteomes" id="UP000594042">
    <property type="component" value="Chromosome"/>
</dbReference>
<dbReference type="CDD" id="cd05311">
    <property type="entry name" value="NAD_bind_2_malic_enz"/>
    <property type="match status" value="1"/>
</dbReference>
<dbReference type="InterPro" id="IPR051674">
    <property type="entry name" value="Malate_Decarboxylase"/>
</dbReference>
<feature type="binding site" evidence="9">
    <location>
        <position position="137"/>
    </location>
    <ligand>
        <name>a divalent metal cation</name>
        <dbReference type="ChEBI" id="CHEBI:60240"/>
    </ligand>
</feature>
<dbReference type="PANTHER" id="PTHR43237:SF4">
    <property type="entry name" value="NADP-DEPENDENT MALIC ENZYME"/>
    <property type="match status" value="1"/>
</dbReference>
<dbReference type="GO" id="GO:0016616">
    <property type="term" value="F:oxidoreductase activity, acting on the CH-OH group of donors, NAD or NADP as acceptor"/>
    <property type="evidence" value="ECO:0007669"/>
    <property type="project" value="InterPro"/>
</dbReference>
<evidence type="ECO:0000256" key="5">
    <source>
        <dbReference type="ARBA" id="ARBA00022723"/>
    </source>
</evidence>
<reference evidence="14" key="1">
    <citation type="submission" date="2020-07" db="EMBL/GenBank/DDBJ databases">
        <title>Complete genome sequencing of Coprobacter sp. strain 2CBH44.</title>
        <authorList>
            <person name="Sakamoto M."/>
            <person name="Murakami T."/>
            <person name="Mori H."/>
        </authorList>
    </citation>
    <scope>NUCLEOTIDE SEQUENCE [LARGE SCALE GENOMIC DNA]</scope>
    <source>
        <strain evidence="14">2CBH44</strain>
    </source>
</reference>
<dbReference type="EMBL" id="AP023322">
    <property type="protein sequence ID" value="BCI62615.1"/>
    <property type="molecule type" value="Genomic_DNA"/>
</dbReference>
<feature type="domain" description="Malic enzyme NAD-binding" evidence="11">
    <location>
        <begin position="163"/>
        <end position="399"/>
    </location>
</feature>
<evidence type="ECO:0000256" key="8">
    <source>
        <dbReference type="PIRSR" id="PIRSR036684-1"/>
    </source>
</evidence>
<keyword evidence="14" id="KW-1185">Reference proteome</keyword>
<dbReference type="SMART" id="SM00919">
    <property type="entry name" value="Malic_M"/>
    <property type="match status" value="1"/>
</dbReference>
<feature type="binding site" evidence="10">
    <location>
        <position position="286"/>
    </location>
    <ligand>
        <name>a divalent metal cation</name>
        <dbReference type="ChEBI" id="CHEBI:60240"/>
    </ligand>
</feature>
<evidence type="ECO:0000256" key="2">
    <source>
        <dbReference type="ARBA" id="ARBA00001946"/>
    </source>
</evidence>
<evidence type="ECO:0000256" key="6">
    <source>
        <dbReference type="ARBA" id="ARBA00023002"/>
    </source>
</evidence>
<dbReference type="FunFam" id="3.40.50.720:FF:000095">
    <property type="entry name" value="NADP-dependent malic enzyme"/>
    <property type="match status" value="1"/>
</dbReference>
<dbReference type="InterPro" id="IPR002505">
    <property type="entry name" value="PTA_PTB"/>
</dbReference>
<dbReference type="GO" id="GO:0051287">
    <property type="term" value="F:NAD binding"/>
    <property type="evidence" value="ECO:0007669"/>
    <property type="project" value="InterPro"/>
</dbReference>
<dbReference type="SMART" id="SM01274">
    <property type="entry name" value="malic"/>
    <property type="match status" value="1"/>
</dbReference>
<evidence type="ECO:0000256" key="9">
    <source>
        <dbReference type="PIRSR" id="PIRSR036684-2"/>
    </source>
</evidence>
<dbReference type="InterPro" id="IPR012301">
    <property type="entry name" value="Malic_N_dom"/>
</dbReference>
<dbReference type="KEGG" id="copr:Cop2CBH44_09680"/>
<dbReference type="GO" id="GO:0004470">
    <property type="term" value="F:malic enzyme activity"/>
    <property type="evidence" value="ECO:0007669"/>
    <property type="project" value="InterPro"/>
</dbReference>
<dbReference type="GO" id="GO:0006108">
    <property type="term" value="P:malate metabolic process"/>
    <property type="evidence" value="ECO:0007669"/>
    <property type="project" value="InterPro"/>
</dbReference>
<feature type="binding site" evidence="10">
    <location>
        <position position="162"/>
    </location>
    <ligand>
        <name>a divalent metal cation</name>
        <dbReference type="ChEBI" id="CHEBI:60240"/>
    </ligand>
</feature>
<evidence type="ECO:0000259" key="11">
    <source>
        <dbReference type="SMART" id="SM00919"/>
    </source>
</evidence>
<evidence type="ECO:0000259" key="12">
    <source>
        <dbReference type="SMART" id="SM01274"/>
    </source>
</evidence>
<dbReference type="InterPro" id="IPR036291">
    <property type="entry name" value="NAD(P)-bd_dom_sf"/>
</dbReference>
<comment type="cofactor">
    <cofactor evidence="2">
        <name>Mg(2+)</name>
        <dbReference type="ChEBI" id="CHEBI:18420"/>
    </cofactor>
</comment>
<dbReference type="InterPro" id="IPR042113">
    <property type="entry name" value="P_AcTrfase_dom1"/>
</dbReference>
<dbReference type="InterPro" id="IPR012302">
    <property type="entry name" value="Malic_NAD-bd"/>
</dbReference>
<evidence type="ECO:0000256" key="1">
    <source>
        <dbReference type="ARBA" id="ARBA00001936"/>
    </source>
</evidence>
<dbReference type="SUPFAM" id="SSF51735">
    <property type="entry name" value="NAD(P)-binding Rossmann-fold domains"/>
    <property type="match status" value="1"/>
</dbReference>
<dbReference type="Pfam" id="PF03949">
    <property type="entry name" value="Malic_M"/>
    <property type="match status" value="1"/>
</dbReference>
<protein>
    <submittedName>
        <fullName evidence="13">NADP-dependent malic enzyme</fullName>
    </submittedName>
</protein>
<dbReference type="Gene3D" id="3.40.50.10950">
    <property type="match status" value="1"/>
</dbReference>
<feature type="binding site" evidence="10">
    <location>
        <begin position="76"/>
        <end position="83"/>
    </location>
    <ligand>
        <name>NADP(+)</name>
        <dbReference type="ChEBI" id="CHEBI:58349"/>
    </ligand>
</feature>
<feature type="binding site" evidence="9">
    <location>
        <position position="136"/>
    </location>
    <ligand>
        <name>a divalent metal cation</name>
        <dbReference type="ChEBI" id="CHEBI:60240"/>
    </ligand>
</feature>
<evidence type="ECO:0000256" key="10">
    <source>
        <dbReference type="PIRSR" id="PIRSR036684-3"/>
    </source>
</evidence>
<keyword evidence="6" id="KW-0560">Oxidoreductase</keyword>
<evidence type="ECO:0000256" key="3">
    <source>
        <dbReference type="ARBA" id="ARBA00007686"/>
    </source>
</evidence>
<proteinExistence type="inferred from homology"/>
<dbReference type="SUPFAM" id="SSF53659">
    <property type="entry name" value="Isocitrate/Isopropylmalate dehydrogenase-like"/>
    <property type="match status" value="1"/>
</dbReference>
<evidence type="ECO:0000313" key="14">
    <source>
        <dbReference type="Proteomes" id="UP000594042"/>
    </source>
</evidence>
<dbReference type="RefSeq" id="WP_044230138.1">
    <property type="nucleotide sequence ID" value="NZ_AP023322.1"/>
</dbReference>
<dbReference type="GO" id="GO:0016746">
    <property type="term" value="F:acyltransferase activity"/>
    <property type="evidence" value="ECO:0007669"/>
    <property type="project" value="InterPro"/>
</dbReference>
<feature type="active site" description="Proton acceptor" evidence="8">
    <location>
        <position position="94"/>
    </location>
</feature>
<keyword evidence="10" id="KW-0521">NADP</keyword>
<dbReference type="FunFam" id="3.40.50.10380:FF:000003">
    <property type="entry name" value="NADP-dependent malic enzyme"/>
    <property type="match status" value="1"/>
</dbReference>
<comment type="similarity">
    <text evidence="3">In the N-terminal section; belongs to the malic enzymes family.</text>
</comment>
<dbReference type="Gene3D" id="3.40.50.10750">
    <property type="entry name" value="Isocitrate/Isopropylmalate dehydrogenase-like"/>
    <property type="match status" value="1"/>
</dbReference>
<sequence>MGKVTKEAALLYHSQGKPGKIEVVPTKPYSTQLDLSLAYSPGVAEPCLEIEKDPEKAYEYTSKGNLVAVISNGTAVLGLGDIGALAGKPVMEGKGLLFKIFAGIDVFDIEVNEKDPDKFVQAVKAISPTFGGINLEDIKAPECFEIENRLKAELDIPVMHDDQHGTAIISGAGLLNALEIQGKKIDEVQIVVNGAGASAVSCTRLYMMLGAKKENIVMVDSKGVLNESRTNLTESKKQFVTSRKINTLEEAMKGADVFLGLSRADILTTEMVRSMNDKPIVFALANPNPEIAYDKAKSSRPDLIFATGRSDYPNQINNVLGFPYIFRGALDVRATCINEDMKLAAVYAIADLAKKPVPDVVNAAYNLKRISFGPEYIIPKALDPRLLTSVAPAVAKAAIESGVARKKITDWVEYEGHLRSVMGYDNKMIRRFTEMAKQNPKKVVFAEANHANMLSAAAMAYQEGICYPILLGNQDIITKLANEIGISLEGMEIVNLRSEEETERRNRYAEILAQKKAREGFTIAEAREKMFDRNYFGMMMVEVGDADAFMTGTYTKYTETIEIAKNVIGIKEGHKHFGAMHIMNTKKGTYFLADTLINRHPNSETLIDIARLARHAVKFFAHEPVMAMVSYSNFGADSVGSPASVHEAVAEMQERYPDLIIDGEMQVHFALNTKLRDKTFPFNKLAGKEVNTLIFPNLSSANTAYKMLLEFGLSECIGPIQMGLNKPIHFTDIESTARDIVNLTTVAVLDAQVQEEIEKIKSNKK</sequence>
<comment type="cofactor">
    <cofactor evidence="1">
        <name>Mn(2+)</name>
        <dbReference type="ChEBI" id="CHEBI:29035"/>
    </cofactor>
</comment>
<dbReference type="PANTHER" id="PTHR43237">
    <property type="entry name" value="NADP-DEPENDENT MALIC ENZYME"/>
    <property type="match status" value="1"/>
</dbReference>
<feature type="domain" description="Malic enzyme N-terminal" evidence="12">
    <location>
        <begin position="18"/>
        <end position="151"/>
    </location>
</feature>
<dbReference type="Gene3D" id="3.40.50.720">
    <property type="entry name" value="NAD(P)-binding Rossmann-like Domain"/>
    <property type="match status" value="1"/>
</dbReference>
<organism evidence="13 14">
    <name type="scientific">Coprobacter secundus subsp. similis</name>
    <dbReference type="NCBI Taxonomy" id="2751153"/>
    <lineage>
        <taxon>Bacteria</taxon>
        <taxon>Pseudomonadati</taxon>
        <taxon>Bacteroidota</taxon>
        <taxon>Bacteroidia</taxon>
        <taxon>Bacteroidales</taxon>
        <taxon>Barnesiellaceae</taxon>
        <taxon>Coprobacter</taxon>
    </lineage>
</organism>
<keyword evidence="5 9" id="KW-0479">Metal-binding</keyword>
<dbReference type="Gene3D" id="3.40.50.10380">
    <property type="entry name" value="Malic enzyme, N-terminal domain"/>
    <property type="match status" value="1"/>
</dbReference>
<dbReference type="InterPro" id="IPR042112">
    <property type="entry name" value="P_AcTrfase_dom2"/>
</dbReference>
<dbReference type="Pfam" id="PF01515">
    <property type="entry name" value="PTA_PTB"/>
    <property type="match status" value="1"/>
</dbReference>
<evidence type="ECO:0000313" key="13">
    <source>
        <dbReference type="EMBL" id="BCI62615.1"/>
    </source>
</evidence>
<accession>A0A7G1HSA4</accession>
<dbReference type="PIRSF" id="PIRSF036684">
    <property type="entry name" value="ME_PTA"/>
    <property type="match status" value="1"/>
</dbReference>
<evidence type="ECO:0000256" key="4">
    <source>
        <dbReference type="ARBA" id="ARBA00008756"/>
    </source>
</evidence>
<comment type="similarity">
    <text evidence="4">In the C-terminal section; belongs to the phosphate acetyltransferase and butyryltransferase family.</text>
</comment>
<evidence type="ECO:0000256" key="7">
    <source>
        <dbReference type="ARBA" id="ARBA00023268"/>
    </source>
</evidence>
<dbReference type="InterPro" id="IPR045213">
    <property type="entry name" value="Malic_NAD-bd_bact_type"/>
</dbReference>
<dbReference type="GO" id="GO:0046872">
    <property type="term" value="F:metal ion binding"/>
    <property type="evidence" value="ECO:0007669"/>
    <property type="project" value="UniProtKB-KW"/>
</dbReference>
<dbReference type="InterPro" id="IPR037062">
    <property type="entry name" value="Malic_N_dom_sf"/>
</dbReference>
<dbReference type="Pfam" id="PF00390">
    <property type="entry name" value="malic"/>
    <property type="match status" value="1"/>
</dbReference>
<keyword evidence="7" id="KW-0511">Multifunctional enzyme</keyword>
<dbReference type="SUPFAM" id="SSF53223">
    <property type="entry name" value="Aminoacid dehydrogenase-like, N-terminal domain"/>
    <property type="match status" value="1"/>
</dbReference>
<dbReference type="InterPro" id="IPR012188">
    <property type="entry name" value="ME_PTA"/>
</dbReference>